<dbReference type="GO" id="GO:0042626">
    <property type="term" value="F:ATPase-coupled transmembrane transporter activity"/>
    <property type="evidence" value="ECO:0007669"/>
    <property type="project" value="TreeGrafter"/>
</dbReference>
<proteinExistence type="inferred from homology"/>
<dbReference type="PANTHER" id="PTHR24221">
    <property type="entry name" value="ATP-BINDING CASSETTE SUB-FAMILY B"/>
    <property type="match status" value="1"/>
</dbReference>
<dbReference type="Gene3D" id="3.40.50.300">
    <property type="entry name" value="P-loop containing nucleotide triphosphate hydrolases"/>
    <property type="match status" value="1"/>
</dbReference>
<dbReference type="InterPro" id="IPR039421">
    <property type="entry name" value="Type_1_exporter"/>
</dbReference>
<keyword evidence="2" id="KW-0067">ATP-binding</keyword>
<dbReference type="InterPro" id="IPR027417">
    <property type="entry name" value="P-loop_NTPase"/>
</dbReference>
<dbReference type="SMART" id="SM00382">
    <property type="entry name" value="AAA"/>
    <property type="match status" value="1"/>
</dbReference>
<comment type="caution">
    <text evidence="5">The sequence shown here is derived from an EMBL/GenBank/DDBJ whole genome shotgun (WGS) entry which is preliminary data.</text>
</comment>
<gene>
    <name evidence="5" type="primary">YGAD</name>
    <name evidence="5" type="ORF">HERIO_1148</name>
</gene>
<evidence type="ECO:0000256" key="2">
    <source>
        <dbReference type="ARBA" id="ARBA00022840"/>
    </source>
</evidence>
<dbReference type="PANTHER" id="PTHR24221:SF654">
    <property type="entry name" value="ATP-BINDING CASSETTE SUB-FAMILY B MEMBER 6"/>
    <property type="match status" value="1"/>
</dbReference>
<dbReference type="GO" id="GO:0016887">
    <property type="term" value="F:ATP hydrolysis activity"/>
    <property type="evidence" value="ECO:0007669"/>
    <property type="project" value="InterPro"/>
</dbReference>
<evidence type="ECO:0000256" key="3">
    <source>
        <dbReference type="ARBA" id="ARBA00024363"/>
    </source>
</evidence>
<organism evidence="5 6">
    <name type="scientific">Hepatospora eriocheir</name>
    <dbReference type="NCBI Taxonomy" id="1081669"/>
    <lineage>
        <taxon>Eukaryota</taxon>
        <taxon>Fungi</taxon>
        <taxon>Fungi incertae sedis</taxon>
        <taxon>Microsporidia</taxon>
        <taxon>Hepatosporidae</taxon>
        <taxon>Hepatospora</taxon>
    </lineage>
</organism>
<evidence type="ECO:0000259" key="4">
    <source>
        <dbReference type="PROSITE" id="PS50893"/>
    </source>
</evidence>
<reference evidence="5 6" key="1">
    <citation type="journal article" date="2017" name="Environ. Microbiol.">
        <title>Decay of the glycolytic pathway and adaptation to intranuclear parasitism within Enterocytozoonidae microsporidia.</title>
        <authorList>
            <person name="Wiredu Boakye D."/>
            <person name="Jaroenlak P."/>
            <person name="Prachumwat A."/>
            <person name="Williams T.A."/>
            <person name="Bateman K.S."/>
            <person name="Itsathitphaisarn O."/>
            <person name="Sritunyalucksana K."/>
            <person name="Paszkiewicz K.H."/>
            <person name="Moore K.A."/>
            <person name="Stentiford G.D."/>
            <person name="Williams B.A."/>
        </authorList>
    </citation>
    <scope>NUCLEOTIDE SEQUENCE [LARGE SCALE GENOMIC DNA]</scope>
    <source>
        <strain evidence="5 6">GB1</strain>
    </source>
</reference>
<dbReference type="Pfam" id="PF00005">
    <property type="entry name" value="ABC_tran"/>
    <property type="match status" value="1"/>
</dbReference>
<dbReference type="VEuPathDB" id="MicrosporidiaDB:HERIO_1148"/>
<comment type="similarity">
    <text evidence="3">Belongs to the ABC transporter superfamily. ABCB family. Heavy Metal importer (TC 3.A.1.210) subfamily.</text>
</comment>
<evidence type="ECO:0000313" key="5">
    <source>
        <dbReference type="EMBL" id="ORD96959.1"/>
    </source>
</evidence>
<dbReference type="InterPro" id="IPR003593">
    <property type="entry name" value="AAA+_ATPase"/>
</dbReference>
<evidence type="ECO:0000313" key="6">
    <source>
        <dbReference type="Proteomes" id="UP000192356"/>
    </source>
</evidence>
<dbReference type="Proteomes" id="UP000192356">
    <property type="component" value="Unassembled WGS sequence"/>
</dbReference>
<evidence type="ECO:0000256" key="1">
    <source>
        <dbReference type="ARBA" id="ARBA00022741"/>
    </source>
</evidence>
<dbReference type="AlphaFoldDB" id="A0A1X0QAY8"/>
<feature type="domain" description="ABC transporter" evidence="4">
    <location>
        <begin position="62"/>
        <end position="310"/>
    </location>
</feature>
<dbReference type="PROSITE" id="PS50893">
    <property type="entry name" value="ABC_TRANSPORTER_2"/>
    <property type="match status" value="1"/>
</dbReference>
<accession>A0A1X0QAY8</accession>
<dbReference type="PROSITE" id="PS00211">
    <property type="entry name" value="ABC_TRANSPORTER_1"/>
    <property type="match status" value="1"/>
</dbReference>
<name>A0A1X0QAY8_9MICR</name>
<dbReference type="InterPro" id="IPR003439">
    <property type="entry name" value="ABC_transporter-like_ATP-bd"/>
</dbReference>
<keyword evidence="6" id="KW-1185">Reference proteome</keyword>
<dbReference type="OrthoDB" id="6500128at2759"/>
<dbReference type="EMBL" id="LVKB01000050">
    <property type="protein sequence ID" value="ORD96959.1"/>
    <property type="molecule type" value="Genomic_DNA"/>
</dbReference>
<dbReference type="GO" id="GO:0005524">
    <property type="term" value="F:ATP binding"/>
    <property type="evidence" value="ECO:0007669"/>
    <property type="project" value="UniProtKB-KW"/>
</dbReference>
<protein>
    <submittedName>
        <fullName evidence="5">YGAD</fullName>
    </submittedName>
</protein>
<dbReference type="SUPFAM" id="SSF52540">
    <property type="entry name" value="P-loop containing nucleoside triphosphate hydrolases"/>
    <property type="match status" value="1"/>
</dbReference>
<sequence>MSLFTSGNHKSNLVNFTLLYTTQSTKIKNLSWNLDVVMECLNQIYYLNVENDAIQESKYKKIRFSESFEIKNWSVYYGSNKIIDNINLKINNGEKVAIVGKNGTGKSTLLKSLLGFARSTGEFYIDKMNIRPFPNKEIIKNISYISQDDFTSDDTVINNILLGLNMRMEDVDVYEKEMVLKRVRLVAKKFNIDDTFMNLKNGYFTKAGSRGSNLSSGERQKIAILRAYLKNAPIFIFDEATSVLDKKYESELVKLILKNLKNKVVIMIVHGTDLLNLFDKLIFIDNKKIAGVGDYKTLMDTNKEFKSLYK</sequence>
<dbReference type="InterPro" id="IPR017871">
    <property type="entry name" value="ABC_transporter-like_CS"/>
</dbReference>
<keyword evidence="1" id="KW-0547">Nucleotide-binding</keyword>
<dbReference type="VEuPathDB" id="MicrosporidiaDB:A0H76_173"/>